<accession>A0A1M5XA47</accession>
<dbReference type="InterPro" id="IPR052512">
    <property type="entry name" value="4CMD/NDH-1_regulator"/>
</dbReference>
<dbReference type="OrthoDB" id="9801400at2"/>
<protein>
    <submittedName>
        <fullName evidence="2">Carboxymuconolactone decarboxylase family protein</fullName>
    </submittedName>
</protein>
<dbReference type="EMBL" id="FQXZ01000010">
    <property type="protein sequence ID" value="SHH96735.1"/>
    <property type="molecule type" value="Genomic_DNA"/>
</dbReference>
<dbReference type="PANTHER" id="PTHR33570">
    <property type="entry name" value="4-CARBOXYMUCONOLACTONE DECARBOXYLASE FAMILY PROTEIN"/>
    <property type="match status" value="1"/>
</dbReference>
<proteinExistence type="predicted"/>
<evidence type="ECO:0000259" key="1">
    <source>
        <dbReference type="Pfam" id="PF02627"/>
    </source>
</evidence>
<dbReference type="STRING" id="1216006.VA7868_01061"/>
<sequence length="105" mass="12010">MAGKNIKNELNMLDLAPKFKELTEHVLYDDIWQRAELSPRERSLVTISSLLSLGRFEQLDFHIQHAENNGITTSELTELCTHLAFYAGWPAAVSALTRIKNRTIR</sequence>
<evidence type="ECO:0000313" key="3">
    <source>
        <dbReference type="Proteomes" id="UP000184608"/>
    </source>
</evidence>
<dbReference type="InterPro" id="IPR003779">
    <property type="entry name" value="CMD-like"/>
</dbReference>
<dbReference type="AlphaFoldDB" id="A0A1M5XA47"/>
<name>A0A1M5XA47_9VIBR</name>
<dbReference type="RefSeq" id="WP_073602828.1">
    <property type="nucleotide sequence ID" value="NZ_FQXZ01000010.1"/>
</dbReference>
<organism evidence="2 3">
    <name type="scientific">Vibrio aerogenes CECT 7868</name>
    <dbReference type="NCBI Taxonomy" id="1216006"/>
    <lineage>
        <taxon>Bacteria</taxon>
        <taxon>Pseudomonadati</taxon>
        <taxon>Pseudomonadota</taxon>
        <taxon>Gammaproteobacteria</taxon>
        <taxon>Vibrionales</taxon>
        <taxon>Vibrionaceae</taxon>
        <taxon>Vibrio</taxon>
    </lineage>
</organism>
<keyword evidence="3" id="KW-1185">Reference proteome</keyword>
<dbReference type="InterPro" id="IPR029032">
    <property type="entry name" value="AhpD-like"/>
</dbReference>
<dbReference type="Pfam" id="PF02627">
    <property type="entry name" value="CMD"/>
    <property type="match status" value="1"/>
</dbReference>
<dbReference type="Gene3D" id="1.20.1290.10">
    <property type="entry name" value="AhpD-like"/>
    <property type="match status" value="1"/>
</dbReference>
<evidence type="ECO:0000313" key="2">
    <source>
        <dbReference type="EMBL" id="SHH96735.1"/>
    </source>
</evidence>
<dbReference type="GO" id="GO:0051920">
    <property type="term" value="F:peroxiredoxin activity"/>
    <property type="evidence" value="ECO:0007669"/>
    <property type="project" value="InterPro"/>
</dbReference>
<gene>
    <name evidence="2" type="ORF">VA7868_01061</name>
</gene>
<dbReference type="PANTHER" id="PTHR33570:SF9">
    <property type="entry name" value="BLL4600 PROTEIN"/>
    <property type="match status" value="1"/>
</dbReference>
<dbReference type="Proteomes" id="UP000184608">
    <property type="component" value="Unassembled WGS sequence"/>
</dbReference>
<reference evidence="2 3" key="1">
    <citation type="submission" date="2016-11" db="EMBL/GenBank/DDBJ databases">
        <authorList>
            <person name="Jaros S."/>
            <person name="Januszkiewicz K."/>
            <person name="Wedrychowicz H."/>
        </authorList>
    </citation>
    <scope>NUCLEOTIDE SEQUENCE [LARGE SCALE GENOMIC DNA]</scope>
    <source>
        <strain evidence="2 3">CECT 7868</strain>
    </source>
</reference>
<dbReference type="SUPFAM" id="SSF69118">
    <property type="entry name" value="AhpD-like"/>
    <property type="match status" value="1"/>
</dbReference>
<feature type="domain" description="Carboxymuconolactone decarboxylase-like" evidence="1">
    <location>
        <begin position="17"/>
        <end position="96"/>
    </location>
</feature>